<dbReference type="PANTHER" id="PTHR11406:SF23">
    <property type="entry name" value="PHOSPHOGLYCERATE KINASE 1, CHLOROPLASTIC-RELATED"/>
    <property type="match status" value="1"/>
</dbReference>
<feature type="binding site" evidence="13">
    <location>
        <position position="36"/>
    </location>
    <ligand>
        <name>substrate</name>
    </ligand>
</feature>
<dbReference type="HAMAP" id="MF_00145">
    <property type="entry name" value="Phosphoglyc_kinase"/>
    <property type="match status" value="1"/>
</dbReference>
<feature type="binding site" evidence="13 15">
    <location>
        <position position="331"/>
    </location>
    <ligand>
        <name>ATP</name>
        <dbReference type="ChEBI" id="CHEBI:30616"/>
    </ligand>
</feature>
<proteinExistence type="inferred from homology"/>
<reference evidence="17 18" key="1">
    <citation type="submission" date="2018-11" db="EMBL/GenBank/DDBJ databases">
        <title>Genomes From Bacteria Associated with the Canine Oral Cavity: a Test Case for Automated Genome-Based Taxonomic Assignment.</title>
        <authorList>
            <person name="Coil D.A."/>
            <person name="Jospin G."/>
            <person name="Darling A.E."/>
            <person name="Wallis C."/>
            <person name="Davis I.J."/>
            <person name="Harris S."/>
            <person name="Eisen J.A."/>
            <person name="Holcombe L.J."/>
            <person name="O'Flynn C."/>
        </authorList>
    </citation>
    <scope>NUCLEOTIDE SEQUENCE [LARGE SCALE GENOMIC DNA]</scope>
    <source>
        <strain evidence="17 18">OH2822_COT-296</strain>
    </source>
</reference>
<dbReference type="AlphaFoldDB" id="A0A3P1X046"/>
<feature type="binding site" evidence="13 14">
    <location>
        <begin position="59"/>
        <end position="62"/>
    </location>
    <ligand>
        <name>substrate</name>
    </ligand>
</feature>
<dbReference type="InterPro" id="IPR015911">
    <property type="entry name" value="Phosphoglycerate_kinase_CS"/>
</dbReference>
<comment type="caution">
    <text evidence="17">The sequence shown here is derived from an EMBL/GenBank/DDBJ whole genome shotgun (WGS) entry which is preliminary data.</text>
</comment>
<dbReference type="Pfam" id="PF00162">
    <property type="entry name" value="PGK"/>
    <property type="match status" value="1"/>
</dbReference>
<organism evidence="17 18">
    <name type="scientific">Arachnia propionica</name>
    <dbReference type="NCBI Taxonomy" id="1750"/>
    <lineage>
        <taxon>Bacteria</taxon>
        <taxon>Bacillati</taxon>
        <taxon>Actinomycetota</taxon>
        <taxon>Actinomycetes</taxon>
        <taxon>Propionibacteriales</taxon>
        <taxon>Propionibacteriaceae</taxon>
        <taxon>Arachnia</taxon>
    </lineage>
</organism>
<dbReference type="EC" id="2.7.2.3" evidence="5 13"/>
<feature type="binding site" evidence="13 14">
    <location>
        <begin position="20"/>
        <end position="22"/>
    </location>
    <ligand>
        <name>substrate</name>
    </ligand>
</feature>
<dbReference type="InterPro" id="IPR015824">
    <property type="entry name" value="Phosphoglycerate_kinase_N"/>
</dbReference>
<comment type="similarity">
    <text evidence="3 13 16">Belongs to the phosphoglycerate kinase family.</text>
</comment>
<evidence type="ECO:0000256" key="3">
    <source>
        <dbReference type="ARBA" id="ARBA00008982"/>
    </source>
</evidence>
<feature type="binding site" evidence="14">
    <location>
        <position position="36"/>
    </location>
    <ligand>
        <name>(2R)-3-phosphoglycerate</name>
        <dbReference type="ChEBI" id="CHEBI:58272"/>
    </ligand>
</feature>
<evidence type="ECO:0000256" key="12">
    <source>
        <dbReference type="ARBA" id="ARBA00023152"/>
    </source>
</evidence>
<feature type="binding site" evidence="13 15">
    <location>
        <position position="205"/>
    </location>
    <ligand>
        <name>ATP</name>
        <dbReference type="ChEBI" id="CHEBI:30616"/>
    </ligand>
</feature>
<comment type="pathway">
    <text evidence="2 13">Carbohydrate degradation; glycolysis; pyruvate from D-glyceraldehyde 3-phosphate: step 2/5.</text>
</comment>
<evidence type="ECO:0000256" key="7">
    <source>
        <dbReference type="ARBA" id="ARBA00022490"/>
    </source>
</evidence>
<evidence type="ECO:0000313" key="17">
    <source>
        <dbReference type="EMBL" id="RRD51508.1"/>
    </source>
</evidence>
<dbReference type="OrthoDB" id="9808460at2"/>
<feature type="binding site" evidence="14">
    <location>
        <position position="155"/>
    </location>
    <ligand>
        <name>(2R)-3-phosphoglycerate</name>
        <dbReference type="ChEBI" id="CHEBI:58272"/>
    </ligand>
</feature>
<keyword evidence="9 13" id="KW-0547">Nucleotide-binding</keyword>
<accession>A0A3P1X046</accession>
<evidence type="ECO:0000256" key="8">
    <source>
        <dbReference type="ARBA" id="ARBA00022679"/>
    </source>
</evidence>
<comment type="subunit">
    <text evidence="4 13">Monomer.</text>
</comment>
<dbReference type="PRINTS" id="PR00477">
    <property type="entry name" value="PHGLYCKINASE"/>
</dbReference>
<dbReference type="InterPro" id="IPR001576">
    <property type="entry name" value="Phosphoglycerate_kinase"/>
</dbReference>
<dbReference type="GO" id="GO:0006094">
    <property type="term" value="P:gluconeogenesis"/>
    <property type="evidence" value="ECO:0007669"/>
    <property type="project" value="TreeGrafter"/>
</dbReference>
<feature type="binding site" evidence="13 15">
    <location>
        <begin position="357"/>
        <end position="360"/>
    </location>
    <ligand>
        <name>ATP</name>
        <dbReference type="ChEBI" id="CHEBI:30616"/>
    </ligand>
</feature>
<evidence type="ECO:0000256" key="6">
    <source>
        <dbReference type="ARBA" id="ARBA00016471"/>
    </source>
</evidence>
<dbReference type="GO" id="GO:0005829">
    <property type="term" value="C:cytosol"/>
    <property type="evidence" value="ECO:0007669"/>
    <property type="project" value="TreeGrafter"/>
</dbReference>
<dbReference type="PROSITE" id="PS00111">
    <property type="entry name" value="PGLYCERATE_KINASE"/>
    <property type="match status" value="1"/>
</dbReference>
<feature type="binding site" evidence="13 15">
    <location>
        <position position="300"/>
    </location>
    <ligand>
        <name>ATP</name>
        <dbReference type="ChEBI" id="CHEBI:30616"/>
    </ligand>
</feature>
<evidence type="ECO:0000256" key="11">
    <source>
        <dbReference type="ARBA" id="ARBA00022840"/>
    </source>
</evidence>
<dbReference type="FunFam" id="3.40.50.1260:FF:000006">
    <property type="entry name" value="Phosphoglycerate kinase"/>
    <property type="match status" value="1"/>
</dbReference>
<keyword evidence="12 13" id="KW-0324">Glycolysis</keyword>
<protein>
    <recommendedName>
        <fullName evidence="6 13">Phosphoglycerate kinase</fullName>
        <ecNumber evidence="5 13">2.7.2.3</ecNumber>
    </recommendedName>
</protein>
<dbReference type="Proteomes" id="UP000280935">
    <property type="component" value="Unassembled WGS sequence"/>
</dbReference>
<keyword evidence="8 13" id="KW-0808">Transferase</keyword>
<keyword evidence="10 13" id="KW-0418">Kinase</keyword>
<feature type="binding site" evidence="14">
    <location>
        <position position="118"/>
    </location>
    <ligand>
        <name>(2R)-3-phosphoglycerate</name>
        <dbReference type="ChEBI" id="CHEBI:58272"/>
    </ligand>
</feature>
<dbReference type="PIRSF" id="PIRSF000724">
    <property type="entry name" value="Pgk"/>
    <property type="match status" value="1"/>
</dbReference>
<evidence type="ECO:0000256" key="14">
    <source>
        <dbReference type="PIRSR" id="PIRSR000724-1"/>
    </source>
</evidence>
<dbReference type="Gene3D" id="3.40.50.1260">
    <property type="entry name" value="Phosphoglycerate kinase, N-terminal domain"/>
    <property type="match status" value="2"/>
</dbReference>
<evidence type="ECO:0000256" key="1">
    <source>
        <dbReference type="ARBA" id="ARBA00000642"/>
    </source>
</evidence>
<name>A0A3P1X046_9ACTN</name>
<evidence type="ECO:0000256" key="13">
    <source>
        <dbReference type="HAMAP-Rule" id="MF_00145"/>
    </source>
</evidence>
<evidence type="ECO:0000256" key="15">
    <source>
        <dbReference type="PIRSR" id="PIRSR000724-2"/>
    </source>
</evidence>
<gene>
    <name evidence="13" type="primary">pgk</name>
    <name evidence="17" type="ORF">EII35_01100</name>
</gene>
<evidence type="ECO:0000256" key="4">
    <source>
        <dbReference type="ARBA" id="ARBA00011245"/>
    </source>
</evidence>
<evidence type="ECO:0000256" key="16">
    <source>
        <dbReference type="RuleBase" id="RU000532"/>
    </source>
</evidence>
<dbReference type="PANTHER" id="PTHR11406">
    <property type="entry name" value="PHOSPHOGLYCERATE KINASE"/>
    <property type="match status" value="1"/>
</dbReference>
<keyword evidence="7 13" id="KW-0963">Cytoplasm</keyword>
<dbReference type="GO" id="GO:0043531">
    <property type="term" value="F:ADP binding"/>
    <property type="evidence" value="ECO:0007669"/>
    <property type="project" value="TreeGrafter"/>
</dbReference>
<dbReference type="GO" id="GO:0006096">
    <property type="term" value="P:glycolytic process"/>
    <property type="evidence" value="ECO:0007669"/>
    <property type="project" value="UniProtKB-UniRule"/>
</dbReference>
<feature type="binding site" evidence="13">
    <location>
        <position position="155"/>
    </location>
    <ligand>
        <name>substrate</name>
    </ligand>
</feature>
<dbReference type="EMBL" id="RQYT01000001">
    <property type="protein sequence ID" value="RRD51508.1"/>
    <property type="molecule type" value="Genomic_DNA"/>
</dbReference>
<dbReference type="GO" id="GO:0004618">
    <property type="term" value="F:phosphoglycerate kinase activity"/>
    <property type="evidence" value="ECO:0007669"/>
    <property type="project" value="UniProtKB-UniRule"/>
</dbReference>
<dbReference type="SUPFAM" id="SSF53748">
    <property type="entry name" value="Phosphoglycerate kinase"/>
    <property type="match status" value="1"/>
</dbReference>
<evidence type="ECO:0000256" key="9">
    <source>
        <dbReference type="ARBA" id="ARBA00022741"/>
    </source>
</evidence>
<dbReference type="InterPro" id="IPR036043">
    <property type="entry name" value="Phosphoglycerate_kinase_sf"/>
</dbReference>
<comment type="subcellular location">
    <subcellularLocation>
        <location evidence="13">Cytoplasm</location>
    </subcellularLocation>
</comment>
<sequence>MKAVSDLGDLAGKRVVVRCDFNVPLDSDKNITDDGRIRAALPTLRELRDAGARVVILAHLGRPKGEPDPQFSLAPVAARLGELLGVEVKFATDVVGENAKAVVDSLTDGDVALLENVRFEAGEKSKDEAARKALAEKYAAFGDFFVSNGFGVVHRKEASVYDIAKLLPSAAGSLVKAEIDVLEGLTEDPKRPFVVVLGGAKVADKLAVIDNLLKVADTLVIGGGMLFTFLKAQGLNVGSSLVDDESIEACRTYLKVAEETGKRILLPVDIRVAAEVDFGARTVGEVEVVKADAMPEGRMGLDIGPESEKLFADAIREAHSVFWNGPMGVFEIKGLESGTRAVAQALTEVDGMSVVGGGDSASAVRALGFAEDAFGHISTGGGASLELMEGKVLPGIAVLKEN</sequence>
<dbReference type="GO" id="GO:0005524">
    <property type="term" value="F:ATP binding"/>
    <property type="evidence" value="ECO:0007669"/>
    <property type="project" value="UniProtKB-KW"/>
</dbReference>
<dbReference type="UniPathway" id="UPA00109">
    <property type="reaction ID" value="UER00185"/>
</dbReference>
<dbReference type="RefSeq" id="WP_125226610.1">
    <property type="nucleotide sequence ID" value="NZ_RQYT01000001.1"/>
</dbReference>
<keyword evidence="11 13" id="KW-0067">ATP-binding</keyword>
<evidence type="ECO:0000256" key="10">
    <source>
        <dbReference type="ARBA" id="ARBA00022777"/>
    </source>
</evidence>
<feature type="binding site" evidence="13">
    <location>
        <position position="118"/>
    </location>
    <ligand>
        <name>substrate</name>
    </ligand>
</feature>
<evidence type="ECO:0000256" key="5">
    <source>
        <dbReference type="ARBA" id="ARBA00013061"/>
    </source>
</evidence>
<dbReference type="FunFam" id="3.40.50.1260:FF:000031">
    <property type="entry name" value="Phosphoglycerate kinase 1"/>
    <property type="match status" value="1"/>
</dbReference>
<comment type="catalytic activity">
    <reaction evidence="1 13 16">
        <text>(2R)-3-phosphoglycerate + ATP = (2R)-3-phospho-glyceroyl phosphate + ADP</text>
        <dbReference type="Rhea" id="RHEA:14801"/>
        <dbReference type="ChEBI" id="CHEBI:30616"/>
        <dbReference type="ChEBI" id="CHEBI:57604"/>
        <dbReference type="ChEBI" id="CHEBI:58272"/>
        <dbReference type="ChEBI" id="CHEBI:456216"/>
        <dbReference type="EC" id="2.7.2.3"/>
    </reaction>
</comment>
<evidence type="ECO:0000256" key="2">
    <source>
        <dbReference type="ARBA" id="ARBA00004838"/>
    </source>
</evidence>
<evidence type="ECO:0000313" key="18">
    <source>
        <dbReference type="Proteomes" id="UP000280935"/>
    </source>
</evidence>